<accession>A0A1S2PST2</accession>
<dbReference type="InterPro" id="IPR012312">
    <property type="entry name" value="Hemerythrin-like"/>
</dbReference>
<gene>
    <name evidence="2" type="ORF">BIV23_31865</name>
</gene>
<proteinExistence type="predicted"/>
<dbReference type="CDD" id="cd12108">
    <property type="entry name" value="Hr-like"/>
    <property type="match status" value="1"/>
</dbReference>
<dbReference type="Pfam" id="PF01814">
    <property type="entry name" value="Hemerythrin"/>
    <property type="match status" value="1"/>
</dbReference>
<dbReference type="Proteomes" id="UP000179642">
    <property type="component" value="Unassembled WGS sequence"/>
</dbReference>
<evidence type="ECO:0000259" key="1">
    <source>
        <dbReference type="Pfam" id="PF01814"/>
    </source>
</evidence>
<organism evidence="2 3">
    <name type="scientific">Streptomyces monashensis</name>
    <dbReference type="NCBI Taxonomy" id="1678012"/>
    <lineage>
        <taxon>Bacteria</taxon>
        <taxon>Bacillati</taxon>
        <taxon>Actinomycetota</taxon>
        <taxon>Actinomycetes</taxon>
        <taxon>Kitasatosporales</taxon>
        <taxon>Streptomycetaceae</taxon>
        <taxon>Streptomyces</taxon>
    </lineage>
</organism>
<protein>
    <recommendedName>
        <fullName evidence="1">Hemerythrin-like domain-containing protein</fullName>
    </recommendedName>
</protein>
<feature type="domain" description="Hemerythrin-like" evidence="1">
    <location>
        <begin position="13"/>
        <end position="132"/>
    </location>
</feature>
<evidence type="ECO:0000313" key="3">
    <source>
        <dbReference type="Proteomes" id="UP000179642"/>
    </source>
</evidence>
<evidence type="ECO:0000313" key="2">
    <source>
        <dbReference type="EMBL" id="OIJ96867.1"/>
    </source>
</evidence>
<name>A0A1S2PST2_9ACTN</name>
<keyword evidence="3" id="KW-1185">Reference proteome</keyword>
<dbReference type="AlphaFoldDB" id="A0A1S2PST2"/>
<dbReference type="Gene3D" id="1.20.120.520">
    <property type="entry name" value="nmb1532 protein domain like"/>
    <property type="match status" value="1"/>
</dbReference>
<reference evidence="2 3" key="1">
    <citation type="submission" date="2016-10" db="EMBL/GenBank/DDBJ databases">
        <title>Genome sequence of Streptomyces sp. MUSC 1.</title>
        <authorList>
            <person name="Lee L.-H."/>
            <person name="Ser H.-L."/>
            <person name="Law J.W.-F."/>
        </authorList>
    </citation>
    <scope>NUCLEOTIDE SEQUENCE [LARGE SCALE GENOMIC DNA]</scope>
    <source>
        <strain evidence="2 3">MUSC 1</strain>
    </source>
</reference>
<sequence>MVVVHRLFTQEYRASVALVRGVAAGDTARSAVVADHLGALGIMLTEHHLAEDELVWPRLKDDPAIEPALTVRMEEQHERIADALDRVRQVLPAWRTGADPALRNRLADALDGLLPALDAHLGDEEKHILPLVPGRFTAEEWAVLSERGRAAVPKAHRLYMLGALGEAAGPDRYAEFLGRLPGPVRLLYRAAGRRLRRRTRARLDGTAKGSPRTAAPA</sequence>
<comment type="caution">
    <text evidence="2">The sequence shown here is derived from an EMBL/GenBank/DDBJ whole genome shotgun (WGS) entry which is preliminary data.</text>
</comment>
<dbReference type="EMBL" id="MLYO01000060">
    <property type="protein sequence ID" value="OIJ96867.1"/>
    <property type="molecule type" value="Genomic_DNA"/>
</dbReference>